<protein>
    <submittedName>
        <fullName evidence="1">Transcription factor</fullName>
    </submittedName>
</protein>
<organism evidence="1 2">
    <name type="scientific">Vermiconidia calcicola</name>
    <dbReference type="NCBI Taxonomy" id="1690605"/>
    <lineage>
        <taxon>Eukaryota</taxon>
        <taxon>Fungi</taxon>
        <taxon>Dikarya</taxon>
        <taxon>Ascomycota</taxon>
        <taxon>Pezizomycotina</taxon>
        <taxon>Dothideomycetes</taxon>
        <taxon>Dothideomycetidae</taxon>
        <taxon>Mycosphaerellales</taxon>
        <taxon>Extremaceae</taxon>
        <taxon>Vermiconidia</taxon>
    </lineage>
</organism>
<dbReference type="EMBL" id="JAUTXU010000044">
    <property type="protein sequence ID" value="KAK3716131.1"/>
    <property type="molecule type" value="Genomic_DNA"/>
</dbReference>
<gene>
    <name evidence="1" type="primary">UPC2_2</name>
    <name evidence="1" type="ORF">LTR37_006576</name>
</gene>
<proteinExistence type="predicted"/>
<comment type="caution">
    <text evidence="1">The sequence shown here is derived from an EMBL/GenBank/DDBJ whole genome shotgun (WGS) entry which is preliminary data.</text>
</comment>
<sequence>MEHSQESMPLPDFRVKAPHKKSRLGCITCKKRRIKCDEKRPTCGRCNASELQCTYKDQPSGAALTSPPGTSEAAALSRTTTESPTADGAIPESPFPCTPEGLPLVTDTELARHFLGHTVSTLIAYNAIWAGEQSGNCASKGTLNIWRDFVPALAYSSVPVRHGMLAASAWCLHFHSGNRDAPSAVDYRAVAEWHGYRALQGCRVQLENIASSNVDSIVVCTRLLSFLSLACFRIHRNDGFTLADAEAWTWLHMSRGVQTVQTTVLLSGHPLHPIVREDMKPTMVLRGRTKGAPPSGAGTCCQHALLHIVHATRIGSLPALRRLIADLEHVVAPEDTIDFLSAIDILQQIFDHVCSSNIHNLQRAILAWPVWVPQRVVDLVTSRNHLALLIYAHWLTLVVLLEDSWWVDDMGRSGIADIARRCANAEVWVKSLLEQPLKML</sequence>
<reference evidence="1" key="1">
    <citation type="submission" date="2023-07" db="EMBL/GenBank/DDBJ databases">
        <title>Black Yeasts Isolated from many extreme environments.</title>
        <authorList>
            <person name="Coleine C."/>
            <person name="Stajich J.E."/>
            <person name="Selbmann L."/>
        </authorList>
    </citation>
    <scope>NUCLEOTIDE SEQUENCE</scope>
    <source>
        <strain evidence="1">CCFEE 5714</strain>
    </source>
</reference>
<evidence type="ECO:0000313" key="2">
    <source>
        <dbReference type="Proteomes" id="UP001281147"/>
    </source>
</evidence>
<evidence type="ECO:0000313" key="1">
    <source>
        <dbReference type="EMBL" id="KAK3716131.1"/>
    </source>
</evidence>
<accession>A0ACC3NHB5</accession>
<dbReference type="Proteomes" id="UP001281147">
    <property type="component" value="Unassembled WGS sequence"/>
</dbReference>
<keyword evidence="2" id="KW-1185">Reference proteome</keyword>
<name>A0ACC3NHB5_9PEZI</name>